<gene>
    <name evidence="7" type="primary">GRX5_2</name>
    <name evidence="7" type="ORF">K7432_002398</name>
</gene>
<comment type="caution">
    <text evidence="7">The sequence shown here is derived from an EMBL/GenBank/DDBJ whole genome shotgun (WGS) entry which is preliminary data.</text>
</comment>
<keyword evidence="2" id="KW-0479">Metal-binding</keyword>
<evidence type="ECO:0000259" key="6">
    <source>
        <dbReference type="Pfam" id="PF00462"/>
    </source>
</evidence>
<dbReference type="PROSITE" id="PS51354">
    <property type="entry name" value="GLUTAREDOXIN_2"/>
    <property type="match status" value="1"/>
</dbReference>
<dbReference type="InterPro" id="IPR033658">
    <property type="entry name" value="GRX_PICOT-like"/>
</dbReference>
<keyword evidence="8" id="KW-1185">Reference proteome</keyword>
<evidence type="ECO:0000313" key="8">
    <source>
        <dbReference type="Proteomes" id="UP001479436"/>
    </source>
</evidence>
<name>A0ABR2W8A9_9FUNG</name>
<accession>A0ABR2W8A9</accession>
<evidence type="ECO:0000313" key="7">
    <source>
        <dbReference type="EMBL" id="KAK9722819.1"/>
    </source>
</evidence>
<sequence>MISKFASRLALSSSPLLAATSRNTIMPRMACSVRFLSEELRHKLDKTVKENEVCLFMKGTPEEPMCGFSKAVSSILDLYDIKDLKAFNVFEDPELRNGIKEYSNWPTIPQVYVKGEFVGGCDIVLNMHQSGELEELLIKEDVIKHKESVEPQTQTTETA</sequence>
<reference evidence="7 8" key="1">
    <citation type="submission" date="2023-04" db="EMBL/GenBank/DDBJ databases">
        <title>Genome of Basidiobolus ranarum AG-B5.</title>
        <authorList>
            <person name="Stajich J.E."/>
            <person name="Carter-House D."/>
            <person name="Gryganskyi A."/>
        </authorList>
    </citation>
    <scope>NUCLEOTIDE SEQUENCE [LARGE SCALE GENOMIC DNA]</scope>
    <source>
        <strain evidence="7 8">AG-B5</strain>
    </source>
</reference>
<keyword evidence="5" id="KW-0676">Redox-active center</keyword>
<keyword evidence="4" id="KW-0411">Iron-sulfur</keyword>
<feature type="domain" description="Glutaredoxin" evidence="6">
    <location>
        <begin position="53"/>
        <end position="118"/>
    </location>
</feature>
<evidence type="ECO:0000256" key="4">
    <source>
        <dbReference type="ARBA" id="ARBA00023014"/>
    </source>
</evidence>
<dbReference type="CDD" id="cd03028">
    <property type="entry name" value="GRX_PICOT_like"/>
    <property type="match status" value="1"/>
</dbReference>
<dbReference type="PANTHER" id="PTHR10293:SF16">
    <property type="entry name" value="GLUTAREDOXIN-RELATED PROTEIN 5, MITOCHONDRIAL"/>
    <property type="match status" value="1"/>
</dbReference>
<evidence type="ECO:0000256" key="3">
    <source>
        <dbReference type="ARBA" id="ARBA00023004"/>
    </source>
</evidence>
<evidence type="ECO:0000256" key="5">
    <source>
        <dbReference type="ARBA" id="ARBA00023284"/>
    </source>
</evidence>
<dbReference type="EMBL" id="JASJQH010006939">
    <property type="protein sequence ID" value="KAK9722819.1"/>
    <property type="molecule type" value="Genomic_DNA"/>
</dbReference>
<evidence type="ECO:0000256" key="1">
    <source>
        <dbReference type="ARBA" id="ARBA00022714"/>
    </source>
</evidence>
<evidence type="ECO:0000256" key="2">
    <source>
        <dbReference type="ARBA" id="ARBA00022723"/>
    </source>
</evidence>
<dbReference type="PANTHER" id="PTHR10293">
    <property type="entry name" value="GLUTAREDOXIN FAMILY MEMBER"/>
    <property type="match status" value="1"/>
</dbReference>
<proteinExistence type="predicted"/>
<dbReference type="InterPro" id="IPR036249">
    <property type="entry name" value="Thioredoxin-like_sf"/>
</dbReference>
<dbReference type="InterPro" id="IPR004480">
    <property type="entry name" value="Monothiol_GRX-rel"/>
</dbReference>
<dbReference type="Pfam" id="PF00462">
    <property type="entry name" value="Glutaredoxin"/>
    <property type="match status" value="1"/>
</dbReference>
<dbReference type="InterPro" id="IPR002109">
    <property type="entry name" value="Glutaredoxin"/>
</dbReference>
<dbReference type="Proteomes" id="UP001479436">
    <property type="component" value="Unassembled WGS sequence"/>
</dbReference>
<dbReference type="SUPFAM" id="SSF52833">
    <property type="entry name" value="Thioredoxin-like"/>
    <property type="match status" value="1"/>
</dbReference>
<protein>
    <submittedName>
        <fullName evidence="7">Monothiol glutaredoxin grx5</fullName>
    </submittedName>
</protein>
<organism evidence="7 8">
    <name type="scientific">Basidiobolus ranarum</name>
    <dbReference type="NCBI Taxonomy" id="34480"/>
    <lineage>
        <taxon>Eukaryota</taxon>
        <taxon>Fungi</taxon>
        <taxon>Fungi incertae sedis</taxon>
        <taxon>Zoopagomycota</taxon>
        <taxon>Entomophthoromycotina</taxon>
        <taxon>Basidiobolomycetes</taxon>
        <taxon>Basidiobolales</taxon>
        <taxon>Basidiobolaceae</taxon>
        <taxon>Basidiobolus</taxon>
    </lineage>
</organism>
<dbReference type="Gene3D" id="3.40.30.10">
    <property type="entry name" value="Glutaredoxin"/>
    <property type="match status" value="1"/>
</dbReference>
<keyword evidence="3" id="KW-0408">Iron</keyword>
<dbReference type="NCBIfam" id="TIGR00365">
    <property type="entry name" value="Grx4 family monothiol glutaredoxin"/>
    <property type="match status" value="1"/>
</dbReference>
<keyword evidence="1" id="KW-0001">2Fe-2S</keyword>